<evidence type="ECO:0000313" key="2">
    <source>
        <dbReference type="Proteomes" id="UP001183619"/>
    </source>
</evidence>
<evidence type="ECO:0000313" key="1">
    <source>
        <dbReference type="EMBL" id="MDR7355895.1"/>
    </source>
</evidence>
<organism evidence="1 2">
    <name type="scientific">Corynebacterium felinum</name>
    <dbReference type="NCBI Taxonomy" id="131318"/>
    <lineage>
        <taxon>Bacteria</taxon>
        <taxon>Bacillati</taxon>
        <taxon>Actinomycetota</taxon>
        <taxon>Actinomycetes</taxon>
        <taxon>Mycobacteriales</taxon>
        <taxon>Corynebacteriaceae</taxon>
        <taxon>Corynebacterium</taxon>
    </lineage>
</organism>
<proteinExistence type="predicted"/>
<dbReference type="Proteomes" id="UP001183619">
    <property type="component" value="Unassembled WGS sequence"/>
</dbReference>
<sequence>MRFMNLRSALLSYLSNVAEGQFSPSVASNDVYKKHTPLLNCDIVNRAHVDFWVLNQFIFDTLYPQIYPQFLRN</sequence>
<dbReference type="EMBL" id="JAVDYF010000001">
    <property type="protein sequence ID" value="MDR7355895.1"/>
    <property type="molecule type" value="Genomic_DNA"/>
</dbReference>
<protein>
    <submittedName>
        <fullName evidence="1">Uncharacterized protein</fullName>
    </submittedName>
</protein>
<accession>A0ABU2BB63</accession>
<reference evidence="1 2" key="1">
    <citation type="submission" date="2023-07" db="EMBL/GenBank/DDBJ databases">
        <title>Sequencing the genomes of 1000 actinobacteria strains.</title>
        <authorList>
            <person name="Klenk H.-P."/>
        </authorList>
    </citation>
    <scope>NUCLEOTIDE SEQUENCE [LARGE SCALE GENOMIC DNA]</scope>
    <source>
        <strain evidence="1 2">DSM 44508</strain>
    </source>
</reference>
<gene>
    <name evidence="1" type="ORF">J2S37_002433</name>
</gene>
<keyword evidence="2" id="KW-1185">Reference proteome</keyword>
<name>A0ABU2BB63_9CORY</name>
<comment type="caution">
    <text evidence="1">The sequence shown here is derived from an EMBL/GenBank/DDBJ whole genome shotgun (WGS) entry which is preliminary data.</text>
</comment>